<accession>A0A5N6TNT0</accession>
<evidence type="ECO:0000313" key="3">
    <source>
        <dbReference type="Proteomes" id="UP000325780"/>
    </source>
</evidence>
<sequence>MSFTESGEHKELRATLRELEDKFRPSKADQRERTDQFDSSCLQKEMFFTACPASLLLNPDVEYDRKKGSTYPEFKSTDPIHRRPIDCANNLIAYLSSYITANDIGSETKFSATSWSSISLSEGPFRNLDEYEHPEFGVTSAIGVRNFSHPHVKAMIYNGLEGRDGQLLRGEITLALRIIRAQARWRRLFEHMTVPVLLFSFMGPQHARIVEAYFDGEWLVMRPTRLFDLRDKNETLIKCFGQWYFGEPIGETREPLQS</sequence>
<proteinExistence type="predicted"/>
<protein>
    <recommendedName>
        <fullName evidence="4">Fungal-type protein kinase domain-containing protein</fullName>
    </recommendedName>
</protein>
<dbReference type="AlphaFoldDB" id="A0A5N6TNT0"/>
<name>A0A5N6TNT0_ASPAV</name>
<organism evidence="2 3">
    <name type="scientific">Aspergillus avenaceus</name>
    <dbReference type="NCBI Taxonomy" id="36643"/>
    <lineage>
        <taxon>Eukaryota</taxon>
        <taxon>Fungi</taxon>
        <taxon>Dikarya</taxon>
        <taxon>Ascomycota</taxon>
        <taxon>Pezizomycotina</taxon>
        <taxon>Eurotiomycetes</taxon>
        <taxon>Eurotiomycetidae</taxon>
        <taxon>Eurotiales</taxon>
        <taxon>Aspergillaceae</taxon>
        <taxon>Aspergillus</taxon>
        <taxon>Aspergillus subgen. Circumdati</taxon>
    </lineage>
</organism>
<keyword evidence="3" id="KW-1185">Reference proteome</keyword>
<feature type="region of interest" description="Disordered" evidence="1">
    <location>
        <begin position="1"/>
        <end position="35"/>
    </location>
</feature>
<dbReference type="Proteomes" id="UP000325780">
    <property type="component" value="Unassembled WGS sequence"/>
</dbReference>
<dbReference type="EMBL" id="ML742181">
    <property type="protein sequence ID" value="KAE8147975.1"/>
    <property type="molecule type" value="Genomic_DNA"/>
</dbReference>
<evidence type="ECO:0008006" key="4">
    <source>
        <dbReference type="Google" id="ProtNLM"/>
    </source>
</evidence>
<reference evidence="2 3" key="1">
    <citation type="submission" date="2019-04" db="EMBL/GenBank/DDBJ databases">
        <title>Friends and foes A comparative genomics study of 23 Aspergillus species from section Flavi.</title>
        <authorList>
            <consortium name="DOE Joint Genome Institute"/>
            <person name="Kjaerbolling I."/>
            <person name="Vesth T."/>
            <person name="Frisvad J.C."/>
            <person name="Nybo J.L."/>
            <person name="Theobald S."/>
            <person name="Kildgaard S."/>
            <person name="Isbrandt T."/>
            <person name="Kuo A."/>
            <person name="Sato A."/>
            <person name="Lyhne E.K."/>
            <person name="Kogle M.E."/>
            <person name="Wiebenga A."/>
            <person name="Kun R.S."/>
            <person name="Lubbers R.J."/>
            <person name="Makela M.R."/>
            <person name="Barry K."/>
            <person name="Chovatia M."/>
            <person name="Clum A."/>
            <person name="Daum C."/>
            <person name="Haridas S."/>
            <person name="He G."/>
            <person name="LaButti K."/>
            <person name="Lipzen A."/>
            <person name="Mondo S."/>
            <person name="Riley R."/>
            <person name="Salamov A."/>
            <person name="Simmons B.A."/>
            <person name="Magnuson J.K."/>
            <person name="Henrissat B."/>
            <person name="Mortensen U.H."/>
            <person name="Larsen T.O."/>
            <person name="Devries R.P."/>
            <person name="Grigoriev I.V."/>
            <person name="Machida M."/>
            <person name="Baker S.E."/>
            <person name="Andersen M.R."/>
        </authorList>
    </citation>
    <scope>NUCLEOTIDE SEQUENCE [LARGE SCALE GENOMIC DNA]</scope>
    <source>
        <strain evidence="2 3">IBT 18842</strain>
    </source>
</reference>
<dbReference type="OrthoDB" id="4177740at2759"/>
<evidence type="ECO:0000313" key="2">
    <source>
        <dbReference type="EMBL" id="KAE8147975.1"/>
    </source>
</evidence>
<gene>
    <name evidence="2" type="ORF">BDV25DRAFT_159179</name>
</gene>
<evidence type="ECO:0000256" key="1">
    <source>
        <dbReference type="SAM" id="MobiDB-lite"/>
    </source>
</evidence>